<accession>A0AAD4G5C5</accession>
<evidence type="ECO:0000313" key="3">
    <source>
        <dbReference type="EMBL" id="KAF8439953.1"/>
    </source>
</evidence>
<dbReference type="GO" id="GO:0003677">
    <property type="term" value="F:DNA binding"/>
    <property type="evidence" value="ECO:0007669"/>
    <property type="project" value="InterPro"/>
</dbReference>
<dbReference type="GO" id="GO:0005760">
    <property type="term" value="C:gamma DNA polymerase complex"/>
    <property type="evidence" value="ECO:0007669"/>
    <property type="project" value="InterPro"/>
</dbReference>
<dbReference type="InterPro" id="IPR041336">
    <property type="entry name" value="DNApol_Exo"/>
</dbReference>
<dbReference type="Gene3D" id="3.30.420.390">
    <property type="match status" value="1"/>
</dbReference>
<dbReference type="GO" id="GO:0008408">
    <property type="term" value="F:3'-5' exonuclease activity"/>
    <property type="evidence" value="ECO:0007669"/>
    <property type="project" value="TreeGrafter"/>
</dbReference>
<proteinExistence type="predicted"/>
<dbReference type="PANTHER" id="PTHR10267:SF0">
    <property type="entry name" value="DNA POLYMERASE SUBUNIT GAMMA-1"/>
    <property type="match status" value="1"/>
</dbReference>
<reference evidence="2" key="1">
    <citation type="submission" date="2019-10" db="EMBL/GenBank/DDBJ databases">
        <authorList>
            <consortium name="DOE Joint Genome Institute"/>
            <person name="Kuo A."/>
            <person name="Miyauchi S."/>
            <person name="Kiss E."/>
            <person name="Drula E."/>
            <person name="Kohler A."/>
            <person name="Sanchez-Garcia M."/>
            <person name="Andreopoulos B."/>
            <person name="Barry K.W."/>
            <person name="Bonito G."/>
            <person name="Buee M."/>
            <person name="Carver A."/>
            <person name="Chen C."/>
            <person name="Cichocki N."/>
            <person name="Clum A."/>
            <person name="Culley D."/>
            <person name="Crous P.W."/>
            <person name="Fauchery L."/>
            <person name="Girlanda M."/>
            <person name="Hayes R."/>
            <person name="Keri Z."/>
            <person name="LaButti K."/>
            <person name="Lipzen A."/>
            <person name="Lombard V."/>
            <person name="Magnuson J."/>
            <person name="Maillard F."/>
            <person name="Morin E."/>
            <person name="Murat C."/>
            <person name="Nolan M."/>
            <person name="Ohm R."/>
            <person name="Pangilinan J."/>
            <person name="Pereira M."/>
            <person name="Perotto S."/>
            <person name="Peter M."/>
            <person name="Riley R."/>
            <person name="Sitrit Y."/>
            <person name="Stielow B."/>
            <person name="Szollosi G."/>
            <person name="Zifcakova L."/>
            <person name="Stursova M."/>
            <person name="Spatafora J.W."/>
            <person name="Tedersoo L."/>
            <person name="Vaario L.-M."/>
            <person name="Yamada A."/>
            <person name="Yan M."/>
            <person name="Wang P."/>
            <person name="Xu J."/>
            <person name="Bruns T."/>
            <person name="Baldrian P."/>
            <person name="Vilgalys R."/>
            <person name="Henrissat B."/>
            <person name="Grigoriev I.V."/>
            <person name="Hibbett D."/>
            <person name="Nagy L.G."/>
            <person name="Martin F.M."/>
        </authorList>
    </citation>
    <scope>NUCLEOTIDE SEQUENCE</scope>
    <source>
        <strain evidence="2">BED1</strain>
    </source>
</reference>
<dbReference type="GO" id="GO:0003887">
    <property type="term" value="F:DNA-directed DNA polymerase activity"/>
    <property type="evidence" value="ECO:0007669"/>
    <property type="project" value="TreeGrafter"/>
</dbReference>
<name>A0AAD4G5C5_BOLED</name>
<reference evidence="2" key="2">
    <citation type="journal article" date="2020" name="Nat. Commun.">
        <title>Large-scale genome sequencing of mycorrhizal fungi provides insights into the early evolution of symbiotic traits.</title>
        <authorList>
            <person name="Miyauchi S."/>
            <person name="Kiss E."/>
            <person name="Kuo A."/>
            <person name="Drula E."/>
            <person name="Kohler A."/>
            <person name="Sanchez-Garcia M."/>
            <person name="Morin E."/>
            <person name="Andreopoulos B."/>
            <person name="Barry K.W."/>
            <person name="Bonito G."/>
            <person name="Buee M."/>
            <person name="Carver A."/>
            <person name="Chen C."/>
            <person name="Cichocki N."/>
            <person name="Clum A."/>
            <person name="Culley D."/>
            <person name="Crous P.W."/>
            <person name="Fauchery L."/>
            <person name="Girlanda M."/>
            <person name="Hayes R.D."/>
            <person name="Keri Z."/>
            <person name="LaButti K."/>
            <person name="Lipzen A."/>
            <person name="Lombard V."/>
            <person name="Magnuson J."/>
            <person name="Maillard F."/>
            <person name="Murat C."/>
            <person name="Nolan M."/>
            <person name="Ohm R.A."/>
            <person name="Pangilinan J."/>
            <person name="Pereira M.F."/>
            <person name="Perotto S."/>
            <person name="Peter M."/>
            <person name="Pfister S."/>
            <person name="Riley R."/>
            <person name="Sitrit Y."/>
            <person name="Stielow J.B."/>
            <person name="Szollosi G."/>
            <person name="Zifcakova L."/>
            <person name="Stursova M."/>
            <person name="Spatafora J.W."/>
            <person name="Tedersoo L."/>
            <person name="Vaario L.M."/>
            <person name="Yamada A."/>
            <person name="Yan M."/>
            <person name="Wang P."/>
            <person name="Xu J."/>
            <person name="Bruns T."/>
            <person name="Baldrian P."/>
            <person name="Vilgalys R."/>
            <person name="Dunand C."/>
            <person name="Henrissat B."/>
            <person name="Grigoriev I.V."/>
            <person name="Hibbett D."/>
            <person name="Nagy L.G."/>
            <person name="Martin F.M."/>
        </authorList>
    </citation>
    <scope>NUCLEOTIDE SEQUENCE</scope>
    <source>
        <strain evidence="2">BED1</strain>
    </source>
</reference>
<evidence type="ECO:0000313" key="2">
    <source>
        <dbReference type="EMBL" id="KAF8414762.1"/>
    </source>
</evidence>
<evidence type="ECO:0000313" key="4">
    <source>
        <dbReference type="Proteomes" id="UP001194468"/>
    </source>
</evidence>
<dbReference type="PANTHER" id="PTHR10267">
    <property type="entry name" value="DNA POLYMERASE SUBUNIT GAMMA-1"/>
    <property type="match status" value="1"/>
</dbReference>
<evidence type="ECO:0000259" key="1">
    <source>
        <dbReference type="Pfam" id="PF18136"/>
    </source>
</evidence>
<dbReference type="Pfam" id="PF18136">
    <property type="entry name" value="DNApol_Exo"/>
    <property type="match status" value="1"/>
</dbReference>
<feature type="domain" description="DNA mitochondrial polymerase exonuclease" evidence="1">
    <location>
        <begin position="2"/>
        <end position="37"/>
    </location>
</feature>
<sequence>MTSSREAILAGIQDYLGYCADDVYVTHQVFAQVLPAFLDRCPSPVSFADILTMGTSQRILGGVST</sequence>
<gene>
    <name evidence="3" type="ORF">L210DRAFT_3541253</name>
    <name evidence="2" type="ORF">L210DRAFT_3590563</name>
</gene>
<dbReference type="GO" id="GO:0006264">
    <property type="term" value="P:mitochondrial DNA replication"/>
    <property type="evidence" value="ECO:0007669"/>
    <property type="project" value="TreeGrafter"/>
</dbReference>
<keyword evidence="4" id="KW-1185">Reference proteome</keyword>
<protein>
    <recommendedName>
        <fullName evidence="1">DNA mitochondrial polymerase exonuclease domain-containing protein</fullName>
    </recommendedName>
</protein>
<dbReference type="EMBL" id="WHUW01000432">
    <property type="protein sequence ID" value="KAF8414762.1"/>
    <property type="molecule type" value="Genomic_DNA"/>
</dbReference>
<organism evidence="2 4">
    <name type="scientific">Boletus edulis BED1</name>
    <dbReference type="NCBI Taxonomy" id="1328754"/>
    <lineage>
        <taxon>Eukaryota</taxon>
        <taxon>Fungi</taxon>
        <taxon>Dikarya</taxon>
        <taxon>Basidiomycota</taxon>
        <taxon>Agaricomycotina</taxon>
        <taxon>Agaricomycetes</taxon>
        <taxon>Agaricomycetidae</taxon>
        <taxon>Boletales</taxon>
        <taxon>Boletineae</taxon>
        <taxon>Boletaceae</taxon>
        <taxon>Boletoideae</taxon>
        <taxon>Boletus</taxon>
    </lineage>
</organism>
<dbReference type="InterPro" id="IPR002297">
    <property type="entry name" value="DNA-dir_DNA_pol_A_mt"/>
</dbReference>
<dbReference type="Proteomes" id="UP001194468">
    <property type="component" value="Unassembled WGS sequence"/>
</dbReference>
<dbReference type="AlphaFoldDB" id="A0AAD4G5C5"/>
<comment type="caution">
    <text evidence="2">The sequence shown here is derived from an EMBL/GenBank/DDBJ whole genome shotgun (WGS) entry which is preliminary data.</text>
</comment>
<dbReference type="EMBL" id="WHUW01000013">
    <property type="protein sequence ID" value="KAF8439953.1"/>
    <property type="molecule type" value="Genomic_DNA"/>
</dbReference>